<comment type="caution">
    <text evidence="1">The sequence shown here is derived from an EMBL/GenBank/DDBJ whole genome shotgun (WGS) entry which is preliminary data.</text>
</comment>
<sequence length="116" mass="12976">MDEAALLELTYFDKATISGQIQYKKPNGAIAFKNGLKAENIKCAISKKEPQILSETETVSNIKYSVIMFCRPDTNIAAGDDVQVTFENGLKKNYIAGEPFLYSSHLEIPLTRKDRN</sequence>
<dbReference type="Proteomes" id="UP000239614">
    <property type="component" value="Unassembled WGS sequence"/>
</dbReference>
<dbReference type="EMBL" id="PVXN01000053">
    <property type="protein sequence ID" value="PRR70916.1"/>
    <property type="molecule type" value="Genomic_DNA"/>
</dbReference>
<dbReference type="InterPro" id="IPR038667">
    <property type="entry name" value="XkdH-like_sf"/>
</dbReference>
<organism evidence="1 2">
    <name type="scientific">Clostridium thermopalmarium DSM 5974</name>
    <dbReference type="NCBI Taxonomy" id="1121340"/>
    <lineage>
        <taxon>Bacteria</taxon>
        <taxon>Bacillati</taxon>
        <taxon>Bacillota</taxon>
        <taxon>Clostridia</taxon>
        <taxon>Eubacteriales</taxon>
        <taxon>Clostridiaceae</taxon>
        <taxon>Clostridium</taxon>
    </lineage>
</organism>
<dbReference type="RefSeq" id="WP_106024542.1">
    <property type="nucleotide sequence ID" value="NZ_PVXN01000053.1"/>
</dbReference>
<dbReference type="Gene3D" id="2.40.10.370">
    <property type="entry name" value="Protein of unknown function DUF3599"/>
    <property type="match status" value="1"/>
</dbReference>
<dbReference type="AlphaFoldDB" id="A0A2T0APH6"/>
<name>A0A2T0APH6_9CLOT</name>
<evidence type="ECO:0000313" key="2">
    <source>
        <dbReference type="Proteomes" id="UP000239614"/>
    </source>
</evidence>
<gene>
    <name evidence="1" type="ORF">CPAL_20060</name>
</gene>
<protein>
    <submittedName>
        <fullName evidence="1">Uncharacterized protein</fullName>
    </submittedName>
</protein>
<accession>A0A2T0APH6</accession>
<reference evidence="1 2" key="1">
    <citation type="submission" date="2018-03" db="EMBL/GenBank/DDBJ databases">
        <title>Genome sequence of Clostridium thermopalmarium DSM 5974.</title>
        <authorList>
            <person name="Poehlein A."/>
            <person name="Daniel R."/>
        </authorList>
    </citation>
    <scope>NUCLEOTIDE SEQUENCE [LARGE SCALE GENOMIC DNA]</scope>
    <source>
        <strain evidence="1 2">DSM 5974</strain>
    </source>
</reference>
<proteinExistence type="predicted"/>
<keyword evidence="2" id="KW-1185">Reference proteome</keyword>
<evidence type="ECO:0000313" key="1">
    <source>
        <dbReference type="EMBL" id="PRR70916.1"/>
    </source>
</evidence>
<dbReference type="OrthoDB" id="2942871at2"/>